<protein>
    <submittedName>
        <fullName evidence="4">Protein grainyhead</fullName>
    </submittedName>
</protein>
<feature type="region of interest" description="Disordered" evidence="2">
    <location>
        <begin position="252"/>
        <end position="304"/>
    </location>
</feature>
<evidence type="ECO:0000256" key="1">
    <source>
        <dbReference type="PROSITE-ProRule" id="PRU01313"/>
    </source>
</evidence>
<dbReference type="GO" id="GO:0001228">
    <property type="term" value="F:DNA-binding transcription activator activity, RNA polymerase II-specific"/>
    <property type="evidence" value="ECO:0007669"/>
    <property type="project" value="TreeGrafter"/>
</dbReference>
<dbReference type="PANTHER" id="PTHR11037:SF20">
    <property type="entry name" value="PROTEIN GRAINYHEAD"/>
    <property type="match status" value="1"/>
</dbReference>
<evidence type="ECO:0000259" key="3">
    <source>
        <dbReference type="PROSITE" id="PS51968"/>
    </source>
</evidence>
<dbReference type="InterPro" id="IPR007604">
    <property type="entry name" value="CP2"/>
</dbReference>
<gene>
    <name evidence="4" type="primary">grh_1</name>
    <name evidence="4" type="ORF">AVEN_12853-2_1</name>
</gene>
<comment type="subcellular location">
    <subcellularLocation>
        <location evidence="1">Nucleus</location>
    </subcellularLocation>
</comment>
<dbReference type="PROSITE" id="PS51968">
    <property type="entry name" value="GRH_CP2_DB"/>
    <property type="match status" value="1"/>
</dbReference>
<dbReference type="GO" id="GO:0000978">
    <property type="term" value="F:RNA polymerase II cis-regulatory region sequence-specific DNA binding"/>
    <property type="evidence" value="ECO:0007669"/>
    <property type="project" value="TreeGrafter"/>
</dbReference>
<dbReference type="Pfam" id="PF04516">
    <property type="entry name" value="CP2"/>
    <property type="match status" value="1"/>
</dbReference>
<dbReference type="PANTHER" id="PTHR11037">
    <property type="entry name" value="TRANSCRIPTION FACTOR CP2"/>
    <property type="match status" value="1"/>
</dbReference>
<sequence length="304" mass="34847">HSDVGFKYFLESPISTSQRREDDRITYINKGQFYGITLELTPDPTRPLKSSTVKSVVMLMFREEKPPEEELKAWQFWHSRQHSVKQRILDADTKNSTGIIGQIDEITHNAIAFYWNPLESSCKVNVAVQCLSTDFSNQKGVKGLPLHLQIDTFDDFRENATPYHRGYCQIKVFCDKPAEPRTSSVKPPSLTKRLHKISHVPRLSQVTTKHRIKKTAVLLTSIDTRNALKAKLEKRFQKCKKINKKDDKTTKRKFNFESGGGSHDSSSDIDECSNSIKFTTPKEKKGKIKSKKEKKDASQDDNNE</sequence>
<keyword evidence="1" id="KW-0238">DNA-binding</keyword>
<evidence type="ECO:0000313" key="4">
    <source>
        <dbReference type="EMBL" id="GBM26096.1"/>
    </source>
</evidence>
<feature type="domain" description="Grh/CP2 DB" evidence="3">
    <location>
        <begin position="2"/>
        <end position="232"/>
    </location>
</feature>
<dbReference type="EMBL" id="BGPR01000553">
    <property type="protein sequence ID" value="GBM26096.1"/>
    <property type="molecule type" value="Genomic_DNA"/>
</dbReference>
<keyword evidence="5" id="KW-1185">Reference proteome</keyword>
<proteinExistence type="predicted"/>
<evidence type="ECO:0000313" key="5">
    <source>
        <dbReference type="Proteomes" id="UP000499080"/>
    </source>
</evidence>
<evidence type="ECO:0000256" key="2">
    <source>
        <dbReference type="SAM" id="MobiDB-lite"/>
    </source>
</evidence>
<dbReference type="OrthoDB" id="7680836at2759"/>
<comment type="caution">
    <text evidence="4">The sequence shown here is derived from an EMBL/GenBank/DDBJ whole genome shotgun (WGS) entry which is preliminary data.</text>
</comment>
<feature type="non-terminal residue" evidence="4">
    <location>
        <position position="1"/>
    </location>
</feature>
<dbReference type="GO" id="GO:0005634">
    <property type="term" value="C:nucleus"/>
    <property type="evidence" value="ECO:0007669"/>
    <property type="project" value="UniProtKB-SubCell"/>
</dbReference>
<reference evidence="4 5" key="1">
    <citation type="journal article" date="2019" name="Sci. Rep.">
        <title>Orb-weaving spider Araneus ventricosus genome elucidates the spidroin gene catalogue.</title>
        <authorList>
            <person name="Kono N."/>
            <person name="Nakamura H."/>
            <person name="Ohtoshi R."/>
            <person name="Moran D.A.P."/>
            <person name="Shinohara A."/>
            <person name="Yoshida Y."/>
            <person name="Fujiwara M."/>
            <person name="Mori M."/>
            <person name="Tomita M."/>
            <person name="Arakawa K."/>
        </authorList>
    </citation>
    <scope>NUCLEOTIDE SEQUENCE [LARGE SCALE GENOMIC DNA]</scope>
</reference>
<dbReference type="Proteomes" id="UP000499080">
    <property type="component" value="Unassembled WGS sequence"/>
</dbReference>
<accession>A0A4Y2ECS4</accession>
<dbReference type="AlphaFoldDB" id="A0A4Y2ECS4"/>
<keyword evidence="1" id="KW-0539">Nucleus</keyword>
<name>A0A4Y2ECS4_ARAVE</name>
<organism evidence="4 5">
    <name type="scientific">Araneus ventricosus</name>
    <name type="common">Orbweaver spider</name>
    <name type="synonym">Epeira ventricosa</name>
    <dbReference type="NCBI Taxonomy" id="182803"/>
    <lineage>
        <taxon>Eukaryota</taxon>
        <taxon>Metazoa</taxon>
        <taxon>Ecdysozoa</taxon>
        <taxon>Arthropoda</taxon>
        <taxon>Chelicerata</taxon>
        <taxon>Arachnida</taxon>
        <taxon>Araneae</taxon>
        <taxon>Araneomorphae</taxon>
        <taxon>Entelegynae</taxon>
        <taxon>Araneoidea</taxon>
        <taxon>Araneidae</taxon>
        <taxon>Araneus</taxon>
    </lineage>
</organism>
<dbReference type="InterPro" id="IPR040167">
    <property type="entry name" value="TF_CP2-like"/>
</dbReference>